<name>A0A0D2FP64_9EURO</name>
<keyword evidence="3" id="KW-1185">Reference proteome</keyword>
<dbReference type="AlphaFoldDB" id="A0A0D2FP64"/>
<dbReference type="HOGENOM" id="CLU_063489_0_0_1"/>
<accession>A0A0D2FP64</accession>
<feature type="region of interest" description="Disordered" evidence="1">
    <location>
        <begin position="152"/>
        <end position="212"/>
    </location>
</feature>
<proteinExistence type="predicted"/>
<organism evidence="2 3">
    <name type="scientific">Phialophora macrospora</name>
    <dbReference type="NCBI Taxonomy" id="1851006"/>
    <lineage>
        <taxon>Eukaryota</taxon>
        <taxon>Fungi</taxon>
        <taxon>Dikarya</taxon>
        <taxon>Ascomycota</taxon>
        <taxon>Pezizomycotina</taxon>
        <taxon>Eurotiomycetes</taxon>
        <taxon>Chaetothyriomycetidae</taxon>
        <taxon>Chaetothyriales</taxon>
        <taxon>Herpotrichiellaceae</taxon>
        <taxon>Phialophora</taxon>
    </lineage>
</organism>
<feature type="compositionally biased region" description="Polar residues" evidence="1">
    <location>
        <begin position="41"/>
        <end position="65"/>
    </location>
</feature>
<gene>
    <name evidence="2" type="ORF">PV04_04323</name>
</gene>
<dbReference type="Proteomes" id="UP000054266">
    <property type="component" value="Unassembled WGS sequence"/>
</dbReference>
<evidence type="ECO:0000313" key="3">
    <source>
        <dbReference type="Proteomes" id="UP000054266"/>
    </source>
</evidence>
<sequence>MANRYIPPALRAQGQRRDDAIASRAESSSRSISALPVSTDLRGNNSASIPGDTTSSNPRGGSYNTRPHPRKSHQAPEEELYSTGEIQHYFWPQDDARSGAGNRKSKTLHDSAATPGALAYVLLFKDANPRWETDGIIYTKSSLELLPAQSANRVDDPPTLTPGIEVEDGESIATPPAQASNKTSGETETPELIKEDHTLTATSASEGVPGTEAKERHPIAVFTQVRRPPYEPDSTKIRTFRFTGYFKIANLQFLQPRSPELLRMLEQKWTFTNPRTGHVRHKQRDAKGWEESLKLKWAVVKFEKDNHANAERGKPQIEPLEDDDGGITAGGSEKKGVNELLRELRMKDGDATETAQYANVEVDDVSQQEQKLEPARRF</sequence>
<reference evidence="2 3" key="1">
    <citation type="submission" date="2015-01" db="EMBL/GenBank/DDBJ databases">
        <title>The Genome Sequence of Capronia semiimmersa CBS27337.</title>
        <authorList>
            <consortium name="The Broad Institute Genomics Platform"/>
            <person name="Cuomo C."/>
            <person name="de Hoog S."/>
            <person name="Gorbushina A."/>
            <person name="Stielow B."/>
            <person name="Teixiera M."/>
            <person name="Abouelleil A."/>
            <person name="Chapman S.B."/>
            <person name="Priest M."/>
            <person name="Young S.K."/>
            <person name="Wortman J."/>
            <person name="Nusbaum C."/>
            <person name="Birren B."/>
        </authorList>
    </citation>
    <scope>NUCLEOTIDE SEQUENCE [LARGE SCALE GENOMIC DNA]</scope>
    <source>
        <strain evidence="2 3">CBS 27337</strain>
    </source>
</reference>
<feature type="compositionally biased region" description="Basic and acidic residues" evidence="1">
    <location>
        <begin position="332"/>
        <end position="350"/>
    </location>
</feature>
<feature type="compositionally biased region" description="Polar residues" evidence="1">
    <location>
        <begin position="177"/>
        <end position="187"/>
    </location>
</feature>
<dbReference type="EMBL" id="KN846958">
    <property type="protein sequence ID" value="KIW68370.1"/>
    <property type="molecule type" value="Genomic_DNA"/>
</dbReference>
<protein>
    <submittedName>
        <fullName evidence="2">Uncharacterized protein</fullName>
    </submittedName>
</protein>
<evidence type="ECO:0000256" key="1">
    <source>
        <dbReference type="SAM" id="MobiDB-lite"/>
    </source>
</evidence>
<feature type="region of interest" description="Disordered" evidence="1">
    <location>
        <begin position="1"/>
        <end position="79"/>
    </location>
</feature>
<feature type="compositionally biased region" description="Low complexity" evidence="1">
    <location>
        <begin position="22"/>
        <end position="34"/>
    </location>
</feature>
<feature type="region of interest" description="Disordered" evidence="1">
    <location>
        <begin position="307"/>
        <end position="378"/>
    </location>
</feature>
<evidence type="ECO:0000313" key="2">
    <source>
        <dbReference type="EMBL" id="KIW68370.1"/>
    </source>
</evidence>